<evidence type="ECO:0000313" key="1">
    <source>
        <dbReference type="EMBL" id="GLZ79528.1"/>
    </source>
</evidence>
<dbReference type="InterPro" id="IPR036086">
    <property type="entry name" value="ParB/Sulfiredoxin_sf"/>
</dbReference>
<reference evidence="1" key="1">
    <citation type="submission" date="2023-03" db="EMBL/GenBank/DDBJ databases">
        <title>Actinorhabdospora filicis NBRC 111898.</title>
        <authorList>
            <person name="Ichikawa N."/>
            <person name="Sato H."/>
            <person name="Tonouchi N."/>
        </authorList>
    </citation>
    <scope>NUCLEOTIDE SEQUENCE</scope>
    <source>
        <strain evidence="1">NBRC 111898</strain>
    </source>
</reference>
<gene>
    <name evidence="1" type="ORF">Afil01_43350</name>
</gene>
<dbReference type="RefSeq" id="WP_285664680.1">
    <property type="nucleotide sequence ID" value="NZ_BSTX01000003.1"/>
</dbReference>
<proteinExistence type="predicted"/>
<dbReference type="SUPFAM" id="SSF110849">
    <property type="entry name" value="ParB/Sulfiredoxin"/>
    <property type="match status" value="1"/>
</dbReference>
<keyword evidence="2" id="KW-1185">Reference proteome</keyword>
<name>A0A9W6SP30_9ACTN</name>
<protein>
    <submittedName>
        <fullName evidence="1">Uncharacterized protein</fullName>
    </submittedName>
</protein>
<accession>A0A9W6SP30</accession>
<comment type="caution">
    <text evidence="1">The sequence shown here is derived from an EMBL/GenBank/DDBJ whole genome shotgun (WGS) entry which is preliminary data.</text>
</comment>
<sequence length="147" mass="16160">MTPADAPAPFVPLEGLAAIAPPEVRDALPLGGWRMDALHKLRLPVRDVAVAELGWLLDLRVWQAYGRHFAVSPRDVLAAPDVLAHQHERAMRADLAYPVHLCPWRGRTVILDGFHRLLKAVLTGRETLPAMLLGEEEFAAIGGLREG</sequence>
<dbReference type="Proteomes" id="UP001165079">
    <property type="component" value="Unassembled WGS sequence"/>
</dbReference>
<evidence type="ECO:0000313" key="2">
    <source>
        <dbReference type="Proteomes" id="UP001165079"/>
    </source>
</evidence>
<dbReference type="EMBL" id="BSTX01000003">
    <property type="protein sequence ID" value="GLZ79528.1"/>
    <property type="molecule type" value="Genomic_DNA"/>
</dbReference>
<organism evidence="1 2">
    <name type="scientific">Actinorhabdospora filicis</name>
    <dbReference type="NCBI Taxonomy" id="1785913"/>
    <lineage>
        <taxon>Bacteria</taxon>
        <taxon>Bacillati</taxon>
        <taxon>Actinomycetota</taxon>
        <taxon>Actinomycetes</taxon>
        <taxon>Micromonosporales</taxon>
        <taxon>Micromonosporaceae</taxon>
        <taxon>Actinorhabdospora</taxon>
    </lineage>
</organism>
<dbReference type="AlphaFoldDB" id="A0A9W6SP30"/>